<dbReference type="AlphaFoldDB" id="A0A9D3W9U3"/>
<sequence length="97" mass="11216">MGSLRNEEPKTKIGGITLRFKKGSRRMRRVAKTEEKKTESLPLPSSESQRCFTTFRIIREIRFQPRTTTNGKTGIYYVVSKMGNKGTTFFTLFLFIS</sequence>
<gene>
    <name evidence="2" type="ORF">J1N35_008960</name>
</gene>
<keyword evidence="3" id="KW-1185">Reference proteome</keyword>
<proteinExistence type="predicted"/>
<dbReference type="Proteomes" id="UP000828251">
    <property type="component" value="Unassembled WGS sequence"/>
</dbReference>
<accession>A0A9D3W9U3</accession>
<name>A0A9D3W9U3_9ROSI</name>
<reference evidence="2 3" key="1">
    <citation type="journal article" date="2021" name="Plant Biotechnol. J.">
        <title>Multi-omics assisted identification of the key and species-specific regulatory components of drought-tolerant mechanisms in Gossypium stocksii.</title>
        <authorList>
            <person name="Yu D."/>
            <person name="Ke L."/>
            <person name="Zhang D."/>
            <person name="Wu Y."/>
            <person name="Sun Y."/>
            <person name="Mei J."/>
            <person name="Sun J."/>
            <person name="Sun Y."/>
        </authorList>
    </citation>
    <scope>NUCLEOTIDE SEQUENCE [LARGE SCALE GENOMIC DNA]</scope>
    <source>
        <strain evidence="3">cv. E1</strain>
        <tissue evidence="2">Leaf</tissue>
    </source>
</reference>
<protein>
    <submittedName>
        <fullName evidence="2">Uncharacterized protein</fullName>
    </submittedName>
</protein>
<comment type="caution">
    <text evidence="2">The sequence shown here is derived from an EMBL/GenBank/DDBJ whole genome shotgun (WGS) entry which is preliminary data.</text>
</comment>
<feature type="region of interest" description="Disordered" evidence="1">
    <location>
        <begin position="27"/>
        <end position="46"/>
    </location>
</feature>
<evidence type="ECO:0000313" key="3">
    <source>
        <dbReference type="Proteomes" id="UP000828251"/>
    </source>
</evidence>
<dbReference type="EMBL" id="JAIQCV010000003">
    <property type="protein sequence ID" value="KAH1115582.1"/>
    <property type="molecule type" value="Genomic_DNA"/>
</dbReference>
<evidence type="ECO:0000313" key="2">
    <source>
        <dbReference type="EMBL" id="KAH1115582.1"/>
    </source>
</evidence>
<evidence type="ECO:0000256" key="1">
    <source>
        <dbReference type="SAM" id="MobiDB-lite"/>
    </source>
</evidence>
<organism evidence="2 3">
    <name type="scientific">Gossypium stocksii</name>
    <dbReference type="NCBI Taxonomy" id="47602"/>
    <lineage>
        <taxon>Eukaryota</taxon>
        <taxon>Viridiplantae</taxon>
        <taxon>Streptophyta</taxon>
        <taxon>Embryophyta</taxon>
        <taxon>Tracheophyta</taxon>
        <taxon>Spermatophyta</taxon>
        <taxon>Magnoliopsida</taxon>
        <taxon>eudicotyledons</taxon>
        <taxon>Gunneridae</taxon>
        <taxon>Pentapetalae</taxon>
        <taxon>rosids</taxon>
        <taxon>malvids</taxon>
        <taxon>Malvales</taxon>
        <taxon>Malvaceae</taxon>
        <taxon>Malvoideae</taxon>
        <taxon>Gossypium</taxon>
    </lineage>
</organism>